<proteinExistence type="predicted"/>
<feature type="signal peptide" evidence="1">
    <location>
        <begin position="1"/>
        <end position="23"/>
    </location>
</feature>
<evidence type="ECO:0000313" key="3">
    <source>
        <dbReference type="Proteomes" id="UP000507470"/>
    </source>
</evidence>
<protein>
    <submittedName>
        <fullName evidence="2">Uncharacterized protein</fullName>
    </submittedName>
</protein>
<keyword evidence="3" id="KW-1185">Reference proteome</keyword>
<evidence type="ECO:0000313" key="2">
    <source>
        <dbReference type="EMBL" id="CAC5403522.1"/>
    </source>
</evidence>
<name>A0A6J8D875_MYTCO</name>
<organism evidence="2 3">
    <name type="scientific">Mytilus coruscus</name>
    <name type="common">Sea mussel</name>
    <dbReference type="NCBI Taxonomy" id="42192"/>
    <lineage>
        <taxon>Eukaryota</taxon>
        <taxon>Metazoa</taxon>
        <taxon>Spiralia</taxon>
        <taxon>Lophotrochozoa</taxon>
        <taxon>Mollusca</taxon>
        <taxon>Bivalvia</taxon>
        <taxon>Autobranchia</taxon>
        <taxon>Pteriomorphia</taxon>
        <taxon>Mytilida</taxon>
        <taxon>Mytiloidea</taxon>
        <taxon>Mytilidae</taxon>
        <taxon>Mytilinae</taxon>
        <taxon>Mytilus</taxon>
    </lineage>
</organism>
<dbReference type="Proteomes" id="UP000507470">
    <property type="component" value="Unassembled WGS sequence"/>
</dbReference>
<sequence>MVLSLLTLHLMTHINIDLRFTLGDTFDYSIGVKELVTAGSRAFGSLVSHCCTLDGIDYDTYTKHFNCTVTPITDYAFGVLDSKPVNGLDKLQKLSNSFLSVDEFTSIPAITDGIGVDFTGSSISMSDSKSLVSLGKHDQEENTATNLSIGLPLFGQ</sequence>
<accession>A0A6J8D875</accession>
<dbReference type="AlphaFoldDB" id="A0A6J8D875"/>
<reference evidence="2 3" key="1">
    <citation type="submission" date="2020-06" db="EMBL/GenBank/DDBJ databases">
        <authorList>
            <person name="Li R."/>
            <person name="Bekaert M."/>
        </authorList>
    </citation>
    <scope>NUCLEOTIDE SEQUENCE [LARGE SCALE GENOMIC DNA]</scope>
    <source>
        <strain evidence="3">wild</strain>
    </source>
</reference>
<gene>
    <name evidence="2" type="ORF">MCOR_37400</name>
</gene>
<keyword evidence="1" id="KW-0732">Signal</keyword>
<evidence type="ECO:0000256" key="1">
    <source>
        <dbReference type="SAM" id="SignalP"/>
    </source>
</evidence>
<feature type="chain" id="PRO_5026705659" evidence="1">
    <location>
        <begin position="24"/>
        <end position="156"/>
    </location>
</feature>
<dbReference type="EMBL" id="CACVKT020006775">
    <property type="protein sequence ID" value="CAC5403522.1"/>
    <property type="molecule type" value="Genomic_DNA"/>
</dbReference>